<organism evidence="6 7">
    <name type="scientific">Coilia grayii</name>
    <name type="common">Gray's grenadier anchovy</name>
    <dbReference type="NCBI Taxonomy" id="363190"/>
    <lineage>
        <taxon>Eukaryota</taxon>
        <taxon>Metazoa</taxon>
        <taxon>Chordata</taxon>
        <taxon>Craniata</taxon>
        <taxon>Vertebrata</taxon>
        <taxon>Euteleostomi</taxon>
        <taxon>Actinopterygii</taxon>
        <taxon>Neopterygii</taxon>
        <taxon>Teleostei</taxon>
        <taxon>Clupei</taxon>
        <taxon>Clupeiformes</taxon>
        <taxon>Clupeoidei</taxon>
        <taxon>Engraulidae</taxon>
        <taxon>Coilinae</taxon>
        <taxon>Coilia</taxon>
    </lineage>
</organism>
<reference evidence="6 7" key="1">
    <citation type="submission" date="2024-09" db="EMBL/GenBank/DDBJ databases">
        <title>A chromosome-level genome assembly of Gray's grenadier anchovy, Coilia grayii.</title>
        <authorList>
            <person name="Fu Z."/>
        </authorList>
    </citation>
    <scope>NUCLEOTIDE SEQUENCE [LARGE SCALE GENOMIC DNA]</scope>
    <source>
        <strain evidence="6">G4</strain>
        <tissue evidence="6">Muscle</tissue>
    </source>
</reference>
<name>A0ABD1K7K4_9TELE</name>
<evidence type="ECO:0000259" key="4">
    <source>
        <dbReference type="Pfam" id="PF14941"/>
    </source>
</evidence>
<keyword evidence="7" id="KW-1185">Reference proteome</keyword>
<comment type="caution">
    <text evidence="6">The sequence shown here is derived from an EMBL/GenBank/DDBJ whole genome shotgun (WGS) entry which is preliminary data.</text>
</comment>
<dbReference type="Pfam" id="PF22873">
    <property type="entry name" value="OAF_C"/>
    <property type="match status" value="1"/>
</dbReference>
<dbReference type="Pfam" id="PF14941">
    <property type="entry name" value="OAF_N"/>
    <property type="match status" value="1"/>
</dbReference>
<evidence type="ECO:0000256" key="3">
    <source>
        <dbReference type="SAM" id="Phobius"/>
    </source>
</evidence>
<dbReference type="AlphaFoldDB" id="A0ABD1K7K4"/>
<proteinExistence type="inferred from homology"/>
<comment type="similarity">
    <text evidence="1">Belongs to the OAF family.</text>
</comment>
<dbReference type="PANTHER" id="PTHR13423">
    <property type="entry name" value="OUT AT FIRST"/>
    <property type="match status" value="1"/>
</dbReference>
<evidence type="ECO:0000259" key="5">
    <source>
        <dbReference type="Pfam" id="PF22873"/>
    </source>
</evidence>
<dbReference type="InterPro" id="IPR053894">
    <property type="entry name" value="OAF_N"/>
</dbReference>
<feature type="domain" description="Out at first C-terminal" evidence="5">
    <location>
        <begin position="220"/>
        <end position="283"/>
    </location>
</feature>
<keyword evidence="3" id="KW-0812">Transmembrane</keyword>
<gene>
    <name evidence="6" type="ORF">ACEWY4_009810</name>
</gene>
<dbReference type="Proteomes" id="UP001591681">
    <property type="component" value="Unassembled WGS sequence"/>
</dbReference>
<protein>
    <recommendedName>
        <fullName evidence="2">Out at first protein homolog</fullName>
    </recommendedName>
</protein>
<sequence length="285" mass="32203">MSLVEYPRDFGMYARQNLSTVLTILLFIFLLLLAVGICSDLKVLVRLSDGQITEETLEADSERDVITVEFKQGDGTLITVLADFKRHVKIFRALVLGEPERGQTQYQALCFITHLDAREFIPTESMARLRQKNAHVVRSADERRGLEQLSMDVAVNLTHAWHLSTHIRNVCGEAQQAYTSQADLTRWTGRGVDRSMFEVHPPHVPDPPAAAPADVPPPVCSAAAGPWQPCLCSYHLRLEWYPCLLKYCRGRGPSPYKCGIRSCSKSFRFTFPTPLRQLCLWDEEA</sequence>
<dbReference type="InterPro" id="IPR053897">
    <property type="entry name" value="Oaf_C"/>
</dbReference>
<dbReference type="PANTHER" id="PTHR13423:SF2">
    <property type="entry name" value="OUT AT FIRST PROTEIN HOMOLOG"/>
    <property type="match status" value="1"/>
</dbReference>
<keyword evidence="3" id="KW-0472">Membrane</keyword>
<evidence type="ECO:0000313" key="6">
    <source>
        <dbReference type="EMBL" id="KAL2095091.1"/>
    </source>
</evidence>
<accession>A0ABD1K7K4</accession>
<feature type="domain" description="Out at first protein BRICHOS-like" evidence="4">
    <location>
        <begin position="39"/>
        <end position="187"/>
    </location>
</feature>
<evidence type="ECO:0000313" key="7">
    <source>
        <dbReference type="Proteomes" id="UP001591681"/>
    </source>
</evidence>
<evidence type="ECO:0000256" key="2">
    <source>
        <dbReference type="ARBA" id="ARBA00021639"/>
    </source>
</evidence>
<dbReference type="InterPro" id="IPR026315">
    <property type="entry name" value="Oaf"/>
</dbReference>
<dbReference type="EMBL" id="JBHFQA010000008">
    <property type="protein sequence ID" value="KAL2095091.1"/>
    <property type="molecule type" value="Genomic_DNA"/>
</dbReference>
<evidence type="ECO:0000256" key="1">
    <source>
        <dbReference type="ARBA" id="ARBA00005786"/>
    </source>
</evidence>
<feature type="transmembrane region" description="Helical" evidence="3">
    <location>
        <begin position="20"/>
        <end position="38"/>
    </location>
</feature>
<keyword evidence="3" id="KW-1133">Transmembrane helix</keyword>